<dbReference type="InterPro" id="IPR025669">
    <property type="entry name" value="AAA_dom"/>
</dbReference>
<proteinExistence type="predicted"/>
<accession>A0ABT6FLK9</accession>
<dbReference type="PANTHER" id="PTHR13696:SF99">
    <property type="entry name" value="COBYRINIC ACID AC-DIAMIDE SYNTHASE"/>
    <property type="match status" value="1"/>
</dbReference>
<sequence>MLVVTLLNQKGGVGKTTCTHHLSGALAGPLGRRVLVVDADPQASLSQGWFGPAGTRAMPPEETIAEIFAGRLPYPDQVIRPTPLAGVSILPGSRAAAEWNDSRPLLLPRESRESLRDFLAQVEDDFDIVLVDPPPNLYGASFAALAASDALLVPLQPEDYGAQGIADVLDSLDAVRGEGYPVELLGYLLTMVAPARALHREYEASLRAAYGEQVFAARLPMRPEFPEAVAHRKTVHQYKPKSAAAKAVLAVAEELLARAAGTSPIAEGVAA</sequence>
<feature type="domain" description="AAA" evidence="1">
    <location>
        <begin position="3"/>
        <end position="176"/>
    </location>
</feature>
<dbReference type="RefSeq" id="WP_277864704.1">
    <property type="nucleotide sequence ID" value="NZ_JARRAG010000006.1"/>
</dbReference>
<dbReference type="SUPFAM" id="SSF52540">
    <property type="entry name" value="P-loop containing nucleoside triphosphate hydrolases"/>
    <property type="match status" value="1"/>
</dbReference>
<dbReference type="Gene3D" id="3.40.50.300">
    <property type="entry name" value="P-loop containing nucleotide triphosphate hydrolases"/>
    <property type="match status" value="1"/>
</dbReference>
<reference evidence="2 3" key="1">
    <citation type="submission" date="2023-03" db="EMBL/GenBank/DDBJ databases">
        <title>Paludisphaera mucosa sp. nov. a novel planctomycete from northern fen.</title>
        <authorList>
            <person name="Ivanova A."/>
        </authorList>
    </citation>
    <scope>NUCLEOTIDE SEQUENCE [LARGE SCALE GENOMIC DNA]</scope>
    <source>
        <strain evidence="2 3">Pla2</strain>
    </source>
</reference>
<dbReference type="InterPro" id="IPR050678">
    <property type="entry name" value="DNA_Partitioning_ATPase"/>
</dbReference>
<dbReference type="InterPro" id="IPR027417">
    <property type="entry name" value="P-loop_NTPase"/>
</dbReference>
<evidence type="ECO:0000313" key="2">
    <source>
        <dbReference type="EMBL" id="MDG3008381.1"/>
    </source>
</evidence>
<dbReference type="EMBL" id="JARRAG010000006">
    <property type="protein sequence ID" value="MDG3008381.1"/>
    <property type="molecule type" value="Genomic_DNA"/>
</dbReference>
<comment type="caution">
    <text evidence="2">The sequence shown here is derived from an EMBL/GenBank/DDBJ whole genome shotgun (WGS) entry which is preliminary data.</text>
</comment>
<name>A0ABT6FLK9_9BACT</name>
<evidence type="ECO:0000313" key="3">
    <source>
        <dbReference type="Proteomes" id="UP001216907"/>
    </source>
</evidence>
<evidence type="ECO:0000259" key="1">
    <source>
        <dbReference type="Pfam" id="PF13614"/>
    </source>
</evidence>
<dbReference type="Pfam" id="PF13614">
    <property type="entry name" value="AAA_31"/>
    <property type="match status" value="1"/>
</dbReference>
<dbReference type="PANTHER" id="PTHR13696">
    <property type="entry name" value="P-LOOP CONTAINING NUCLEOSIDE TRIPHOSPHATE HYDROLASE"/>
    <property type="match status" value="1"/>
</dbReference>
<dbReference type="Proteomes" id="UP001216907">
    <property type="component" value="Unassembled WGS sequence"/>
</dbReference>
<dbReference type="CDD" id="cd02042">
    <property type="entry name" value="ParAB_family"/>
    <property type="match status" value="1"/>
</dbReference>
<keyword evidence="3" id="KW-1185">Reference proteome</keyword>
<protein>
    <submittedName>
        <fullName evidence="2">ParA family protein</fullName>
    </submittedName>
</protein>
<organism evidence="2 3">
    <name type="scientific">Paludisphaera mucosa</name>
    <dbReference type="NCBI Taxonomy" id="3030827"/>
    <lineage>
        <taxon>Bacteria</taxon>
        <taxon>Pseudomonadati</taxon>
        <taxon>Planctomycetota</taxon>
        <taxon>Planctomycetia</taxon>
        <taxon>Isosphaerales</taxon>
        <taxon>Isosphaeraceae</taxon>
        <taxon>Paludisphaera</taxon>
    </lineage>
</organism>
<gene>
    <name evidence="2" type="ORF">PZE19_31825</name>
</gene>